<dbReference type="RefSeq" id="WP_238275473.1">
    <property type="nucleotide sequence ID" value="NZ_BPQR01000031.1"/>
</dbReference>
<reference evidence="8" key="1">
    <citation type="journal article" date="2021" name="Front. Microbiol.">
        <title>Comprehensive Comparative Genomics and Phenotyping of Methylobacterium Species.</title>
        <authorList>
            <person name="Alessa O."/>
            <person name="Ogura Y."/>
            <person name="Fujitani Y."/>
            <person name="Takami H."/>
            <person name="Hayashi T."/>
            <person name="Sahin N."/>
            <person name="Tani A."/>
        </authorList>
    </citation>
    <scope>NUCLEOTIDE SEQUENCE</scope>
    <source>
        <strain evidence="8">LMG 23639</strain>
    </source>
</reference>
<evidence type="ECO:0000256" key="4">
    <source>
        <dbReference type="ARBA" id="ARBA00022692"/>
    </source>
</evidence>
<dbReference type="Pfam" id="PF00953">
    <property type="entry name" value="Glycos_transf_4"/>
    <property type="match status" value="1"/>
</dbReference>
<dbReference type="EMBL" id="BPQR01000031">
    <property type="protein sequence ID" value="GJE06662.1"/>
    <property type="molecule type" value="Genomic_DNA"/>
</dbReference>
<reference evidence="8" key="2">
    <citation type="submission" date="2021-08" db="EMBL/GenBank/DDBJ databases">
        <authorList>
            <person name="Tani A."/>
            <person name="Ola A."/>
            <person name="Ogura Y."/>
            <person name="Katsura K."/>
            <person name="Hayashi T."/>
        </authorList>
    </citation>
    <scope>NUCLEOTIDE SEQUENCE</scope>
    <source>
        <strain evidence="8">LMG 23639</strain>
    </source>
</reference>
<dbReference type="Proteomes" id="UP001055102">
    <property type="component" value="Unassembled WGS sequence"/>
</dbReference>
<feature type="transmembrane region" description="Helical" evidence="7">
    <location>
        <begin position="203"/>
        <end position="222"/>
    </location>
</feature>
<evidence type="ECO:0000256" key="6">
    <source>
        <dbReference type="ARBA" id="ARBA00023136"/>
    </source>
</evidence>
<feature type="transmembrane region" description="Helical" evidence="7">
    <location>
        <begin position="128"/>
        <end position="146"/>
    </location>
</feature>
<keyword evidence="3 8" id="KW-0808">Transferase</keyword>
<feature type="transmembrane region" description="Helical" evidence="7">
    <location>
        <begin position="6"/>
        <end position="26"/>
    </location>
</feature>
<organism evidence="8 9">
    <name type="scientific">Methylobacterium jeotgali</name>
    <dbReference type="NCBI Taxonomy" id="381630"/>
    <lineage>
        <taxon>Bacteria</taxon>
        <taxon>Pseudomonadati</taxon>
        <taxon>Pseudomonadota</taxon>
        <taxon>Alphaproteobacteria</taxon>
        <taxon>Hyphomicrobiales</taxon>
        <taxon>Methylobacteriaceae</taxon>
        <taxon>Methylobacterium</taxon>
    </lineage>
</organism>
<comment type="caution">
    <text evidence="8">The sequence shown here is derived from an EMBL/GenBank/DDBJ whole genome shotgun (WGS) entry which is preliminary data.</text>
</comment>
<feature type="transmembrane region" description="Helical" evidence="7">
    <location>
        <begin position="228"/>
        <end position="249"/>
    </location>
</feature>
<evidence type="ECO:0000313" key="9">
    <source>
        <dbReference type="Proteomes" id="UP001055102"/>
    </source>
</evidence>
<keyword evidence="5 7" id="KW-1133">Transmembrane helix</keyword>
<feature type="transmembrane region" description="Helical" evidence="7">
    <location>
        <begin position="153"/>
        <end position="172"/>
    </location>
</feature>
<feature type="transmembrane region" description="Helical" evidence="7">
    <location>
        <begin position="307"/>
        <end position="326"/>
    </location>
</feature>
<feature type="transmembrane region" description="Helical" evidence="7">
    <location>
        <begin position="178"/>
        <end position="196"/>
    </location>
</feature>
<evidence type="ECO:0000256" key="2">
    <source>
        <dbReference type="ARBA" id="ARBA00022475"/>
    </source>
</evidence>
<dbReference type="InterPro" id="IPR000715">
    <property type="entry name" value="Glycosyl_transferase_4"/>
</dbReference>
<proteinExistence type="predicted"/>
<keyword evidence="4 7" id="KW-0812">Transmembrane</keyword>
<evidence type="ECO:0000256" key="1">
    <source>
        <dbReference type="ARBA" id="ARBA00004651"/>
    </source>
</evidence>
<name>A0ABQ4STW6_9HYPH</name>
<evidence type="ECO:0000256" key="7">
    <source>
        <dbReference type="SAM" id="Phobius"/>
    </source>
</evidence>
<feature type="transmembrane region" description="Helical" evidence="7">
    <location>
        <begin position="103"/>
        <end position="122"/>
    </location>
</feature>
<sequence>MPSVLTAIPLAAGLSAGLILILKPLLQRYALARPNARSSHTVPTPQGGGIAVVGAAILVAAALSGGLTGLERVEGLAVAAAAVLLALVGAVDDIRPLPAALRLGVQALVVAALVTAVGGRLLPDLPLPVERALAVLAGLWFVNLVNFMDGLDWMTVAEMVPVTGALVLLGLAGTLPPLPSLAAAALLGGLLGFAPFNRPVARLFLGDVGSLPIGLIVAWLLYRLALEGGLAAAVLLPMFYLADASLTLLRRLARRERVWEAHRTHFYQRATVNGLSVRGVVARVFAVNVALALLAAATLLWPGWPVTLPAMAAGIGLVAALLARFARPSRRLVEG</sequence>
<comment type="subcellular location">
    <subcellularLocation>
        <location evidence="1">Cell membrane</location>
        <topology evidence="1">Multi-pass membrane protein</topology>
    </subcellularLocation>
</comment>
<gene>
    <name evidence="8" type="primary">tagO</name>
    <name evidence="8" type="ORF">AOPFMNJM_1984</name>
</gene>
<protein>
    <submittedName>
        <fullName evidence="8">Undecaprenyl-phosphate N-acetylglucosaminyl 1-phosphate transferase</fullName>
    </submittedName>
</protein>
<feature type="transmembrane region" description="Helical" evidence="7">
    <location>
        <begin position="280"/>
        <end position="301"/>
    </location>
</feature>
<keyword evidence="2" id="KW-1003">Cell membrane</keyword>
<dbReference type="GO" id="GO:0016740">
    <property type="term" value="F:transferase activity"/>
    <property type="evidence" value="ECO:0007669"/>
    <property type="project" value="UniProtKB-KW"/>
</dbReference>
<accession>A0ABQ4STW6</accession>
<feature type="transmembrane region" description="Helical" evidence="7">
    <location>
        <begin position="73"/>
        <end position="91"/>
    </location>
</feature>
<evidence type="ECO:0000256" key="3">
    <source>
        <dbReference type="ARBA" id="ARBA00022679"/>
    </source>
</evidence>
<keyword evidence="6 7" id="KW-0472">Membrane</keyword>
<evidence type="ECO:0000256" key="5">
    <source>
        <dbReference type="ARBA" id="ARBA00022989"/>
    </source>
</evidence>
<keyword evidence="9" id="KW-1185">Reference proteome</keyword>
<evidence type="ECO:0000313" key="8">
    <source>
        <dbReference type="EMBL" id="GJE06662.1"/>
    </source>
</evidence>
<dbReference type="PANTHER" id="PTHR22926:SF3">
    <property type="entry name" value="UNDECAPRENYL-PHOSPHATE ALPHA-N-ACETYLGLUCOSAMINYL 1-PHOSPHATE TRANSFERASE"/>
    <property type="match status" value="1"/>
</dbReference>
<dbReference type="PANTHER" id="PTHR22926">
    <property type="entry name" value="PHOSPHO-N-ACETYLMURAMOYL-PENTAPEPTIDE-TRANSFERASE"/>
    <property type="match status" value="1"/>
</dbReference>
<feature type="transmembrane region" description="Helical" evidence="7">
    <location>
        <begin position="47"/>
        <end position="67"/>
    </location>
</feature>